<dbReference type="RefSeq" id="WP_166504941.1">
    <property type="nucleotide sequence ID" value="NZ_JAKNTL010000003.1"/>
</dbReference>
<keyword evidence="4" id="KW-1185">Reference proteome</keyword>
<accession>A0A2P2BP45</accession>
<dbReference type="PANTHER" id="PTHR11709">
    <property type="entry name" value="MULTI-COPPER OXIDASE"/>
    <property type="match status" value="1"/>
</dbReference>
<gene>
    <name evidence="3" type="ORF">FRIFI_0595</name>
</gene>
<dbReference type="InterPro" id="IPR011707">
    <property type="entry name" value="Cu-oxidase-like_N"/>
</dbReference>
<dbReference type="InterPro" id="IPR008972">
    <property type="entry name" value="Cupredoxin"/>
</dbReference>
<dbReference type="GO" id="GO:0016491">
    <property type="term" value="F:oxidoreductase activity"/>
    <property type="evidence" value="ECO:0007669"/>
    <property type="project" value="TreeGrafter"/>
</dbReference>
<reference evidence="3 4" key="1">
    <citation type="submission" date="2014-09" db="EMBL/GenBank/DDBJ databases">
        <authorList>
            <person name="Hornung B.V."/>
        </authorList>
    </citation>
    <scope>NUCLEOTIDE SEQUENCE [LARGE SCALE GENOMIC DNA]</scope>
    <source>
        <strain evidence="3 4">FRIFI</strain>
    </source>
</reference>
<dbReference type="Gene3D" id="2.60.40.420">
    <property type="entry name" value="Cupredoxins - blue copper proteins"/>
    <property type="match status" value="5"/>
</dbReference>
<dbReference type="InterPro" id="IPR002355">
    <property type="entry name" value="Cu_oxidase_Cu_BS"/>
</dbReference>
<name>A0A2P2BP45_9FIRM</name>
<organism evidence="3 4">
    <name type="scientific">Romboutsia hominis</name>
    <dbReference type="NCBI Taxonomy" id="1507512"/>
    <lineage>
        <taxon>Bacteria</taxon>
        <taxon>Bacillati</taxon>
        <taxon>Bacillota</taxon>
        <taxon>Clostridia</taxon>
        <taxon>Peptostreptococcales</taxon>
        <taxon>Peptostreptococcaceae</taxon>
        <taxon>Romboutsia</taxon>
    </lineage>
</organism>
<feature type="domain" description="Plastocyanin-like" evidence="2">
    <location>
        <begin position="75"/>
        <end position="170"/>
    </location>
</feature>
<evidence type="ECO:0000256" key="1">
    <source>
        <dbReference type="ARBA" id="ARBA00022723"/>
    </source>
</evidence>
<dbReference type="Pfam" id="PF07732">
    <property type="entry name" value="Cu-oxidase_3"/>
    <property type="match status" value="1"/>
</dbReference>
<dbReference type="SUPFAM" id="SSF49503">
    <property type="entry name" value="Cupredoxins"/>
    <property type="match status" value="6"/>
</dbReference>
<dbReference type="Proteomes" id="UP000245695">
    <property type="component" value="Chromosome 1"/>
</dbReference>
<dbReference type="PANTHER" id="PTHR11709:SF486">
    <property type="entry name" value="MULTICOPPER OXIDASE"/>
    <property type="match status" value="1"/>
</dbReference>
<evidence type="ECO:0000313" key="3">
    <source>
        <dbReference type="EMBL" id="CEI72142.1"/>
    </source>
</evidence>
<protein>
    <submittedName>
        <fullName evidence="3">MnxG</fullName>
    </submittedName>
</protein>
<dbReference type="EMBL" id="LN650648">
    <property type="protein sequence ID" value="CEI72142.1"/>
    <property type="molecule type" value="Genomic_DNA"/>
</dbReference>
<proteinExistence type="predicted"/>
<dbReference type="AlphaFoldDB" id="A0A2P2BP45"/>
<keyword evidence="1" id="KW-0479">Metal-binding</keyword>
<dbReference type="InterPro" id="IPR045087">
    <property type="entry name" value="Cu-oxidase_fam"/>
</dbReference>
<dbReference type="PROSITE" id="PS00080">
    <property type="entry name" value="MULTICOPPER_OXIDASE2"/>
    <property type="match status" value="1"/>
</dbReference>
<evidence type="ECO:0000313" key="4">
    <source>
        <dbReference type="Proteomes" id="UP000245695"/>
    </source>
</evidence>
<dbReference type="GO" id="GO:0005507">
    <property type="term" value="F:copper ion binding"/>
    <property type="evidence" value="ECO:0007669"/>
    <property type="project" value="InterPro"/>
</dbReference>
<evidence type="ECO:0000259" key="2">
    <source>
        <dbReference type="Pfam" id="PF07732"/>
    </source>
</evidence>
<dbReference type="KEGG" id="rhom:FRIFI_0595"/>
<sequence length="1268" mass="144289">MYSDNFDNITRKFNVTVLSIPIVYDFFGDYDPNGMMYILSEDKGKVKEKALKNFNNKDQKGDPLPIPTEEVQPLTIRANVGDTVRIEFEHNENRRLSIHMQGLKYRNIKSDGANVGYNEDSTVGPGEKIIYEWYADREGIFYFSDMGDTRFSEDATNIHGLFGALIVQAKGSTWTDPVDGSELRSGIFADIHNPFKPSFREYAVYFHDELEVVNRFGNQIIDPHTNQPMAVTAISYRSEPMVNRANLIPLKDRGIKCCNPFNPEDSCSRTDIIEPNHMLVDGEDVSMSSWTYGDPSTFIPRAYKGDPSKFRLIHGGVLETHVFHLHTHQWKLEPDDPNSTIIDSISVSPQESHTIDILHGAGSLPGSIGDHIWHCHLYPHFHEGMWSLWRVFDRLETGKDVILENGEIIRPLYPDGTYIKALNPLPDREKPPKKDLDHPGYPGFINGVFKERAKQPPLGILNQNGQNKMCPTDIERANLSKDVTRGALYTQPCPDTSKCYFKEPDAIFELFALQAKLIYNNAGWNDPYGRFYVMKEQIEEYTGHKMTDENKEKLAKMYVAGIENEEINVEPLVIRANEGDCIEVRLTNFLPETLPKTEFQLETLTDNVGFHIHLVKFDVIASDGGANGYNNMASVFYGETIVERYYANEELNACFFHDHLNPNSHQQHGVFGSLIIEPKGSTYHDPKTGNPIKYGTKAVIKTPSGRTFREFGLFVHDFALLFDKDKNPLNPPPFSGSHDDPGVMGINYKCEPLRERLNGNDPNHVFNDPAYVFSSNVHGDPVTPLLETYPGDEIVIRLLDGAQEEQHAFNINGMKWRKEITDKKSPLVQSQTLGISEAFNIKITDDYKAGDYIYYFGGQDDFWLGLWGIIRVYKDKTEKLLPIGNNNNCINNMDTMKNKNIITREFHIAAIQKDILYNNFKDHDPDGLLFVPYEHKDAIINGTMEPIPLILRANKGEYIKVTLTNLFTKPIPYQDFPGVPVDKEIKPSMRVGISPQFLKFDPINSSGINIGYNDVDQTVGPGESIEYLWYADEEYGTCLLSSFTDIRNHRYHGLFGAIIIEPEGSQIRSSSNNGYKNNYKEQVTVYVDGNEQFREFVMFMHNGIRLLDAHGNLIKTNQVNEDGEVPEPVDFEDRGEKGFNYRSERFFNRLKYNPNYDISKIFSSKVHGDPATPIFEASPGEKVIIRLLMPADKPRNTCFVLHGHEWKAQPEDPFTRIISAQGAMNIGNVFNIELLNGASMIPGDYLYRSGLIRWDIESGMWGIFRINN</sequence>